<dbReference type="CDD" id="cd04301">
    <property type="entry name" value="NAT_SF"/>
    <property type="match status" value="1"/>
</dbReference>
<protein>
    <submittedName>
        <fullName evidence="4">GNAT family N-acetyltransferase</fullName>
        <ecNumber evidence="4">2.3.1.-</ecNumber>
    </submittedName>
</protein>
<accession>A0ABV8LZJ3</accession>
<evidence type="ECO:0000256" key="1">
    <source>
        <dbReference type="ARBA" id="ARBA00022679"/>
    </source>
</evidence>
<reference evidence="5" key="1">
    <citation type="journal article" date="2019" name="Int. J. Syst. Evol. Microbiol.">
        <title>The Global Catalogue of Microorganisms (GCM) 10K type strain sequencing project: providing services to taxonomists for standard genome sequencing and annotation.</title>
        <authorList>
            <consortium name="The Broad Institute Genomics Platform"/>
            <consortium name="The Broad Institute Genome Sequencing Center for Infectious Disease"/>
            <person name="Wu L."/>
            <person name="Ma J."/>
        </authorList>
    </citation>
    <scope>NUCLEOTIDE SEQUENCE [LARGE SCALE GENOMIC DNA]</scope>
    <source>
        <strain evidence="5">CGMCC 4.7289</strain>
    </source>
</reference>
<dbReference type="GO" id="GO:0016746">
    <property type="term" value="F:acyltransferase activity"/>
    <property type="evidence" value="ECO:0007669"/>
    <property type="project" value="UniProtKB-KW"/>
</dbReference>
<comment type="caution">
    <text evidence="4">The sequence shown here is derived from an EMBL/GenBank/DDBJ whole genome shotgun (WGS) entry which is preliminary data.</text>
</comment>
<evidence type="ECO:0000256" key="2">
    <source>
        <dbReference type="ARBA" id="ARBA00023315"/>
    </source>
</evidence>
<keyword evidence="2 4" id="KW-0012">Acyltransferase</keyword>
<dbReference type="Proteomes" id="UP001595816">
    <property type="component" value="Unassembled WGS sequence"/>
</dbReference>
<feature type="domain" description="N-acetyltransferase" evidence="3">
    <location>
        <begin position="3"/>
        <end position="174"/>
    </location>
</feature>
<gene>
    <name evidence="4" type="ORF">ACFOZ4_38495</name>
</gene>
<evidence type="ECO:0000313" key="5">
    <source>
        <dbReference type="Proteomes" id="UP001595816"/>
    </source>
</evidence>
<proteinExistence type="predicted"/>
<keyword evidence="1 4" id="KW-0808">Transferase</keyword>
<dbReference type="SUPFAM" id="SSF55729">
    <property type="entry name" value="Acyl-CoA N-acyltransferases (Nat)"/>
    <property type="match status" value="2"/>
</dbReference>
<dbReference type="InterPro" id="IPR050832">
    <property type="entry name" value="Bact_Acetyltransf"/>
</dbReference>
<dbReference type="PROSITE" id="PS51186">
    <property type="entry name" value="GNAT"/>
    <property type="match status" value="1"/>
</dbReference>
<dbReference type="PANTHER" id="PTHR43877">
    <property type="entry name" value="AMINOALKYLPHOSPHONATE N-ACETYLTRANSFERASE-RELATED-RELATED"/>
    <property type="match status" value="1"/>
</dbReference>
<organism evidence="4 5">
    <name type="scientific">Hamadaea flava</name>
    <dbReference type="NCBI Taxonomy" id="1742688"/>
    <lineage>
        <taxon>Bacteria</taxon>
        <taxon>Bacillati</taxon>
        <taxon>Actinomycetota</taxon>
        <taxon>Actinomycetes</taxon>
        <taxon>Micromonosporales</taxon>
        <taxon>Micromonosporaceae</taxon>
        <taxon>Hamadaea</taxon>
    </lineage>
</organism>
<dbReference type="Pfam" id="PF00583">
    <property type="entry name" value="Acetyltransf_1"/>
    <property type="match status" value="1"/>
</dbReference>
<keyword evidence="5" id="KW-1185">Reference proteome</keyword>
<dbReference type="InterPro" id="IPR016181">
    <property type="entry name" value="Acyl_CoA_acyltransferase"/>
</dbReference>
<dbReference type="EMBL" id="JBHSAY010000031">
    <property type="protein sequence ID" value="MFC4136532.1"/>
    <property type="molecule type" value="Genomic_DNA"/>
</dbReference>
<sequence length="341" mass="38527">MSLQITPVTPGDPESLDNYVIAATALHKHETPAFPPPTRKRLERMFEHPWPGNVHENYVALAAGEVVGFVDVEHYTEDNLDKAGLEIGVSPEHRRRGFGRELLAFAEDRARELGKKTVNSHSAWTLPELNLVAPDEDGPAFARAMGYRDALPEVNRVLQLSDGDESVLDEMLAHARAKADGYRLIRWNDPTPDDIVHDIAYLDGRLLADAPMGDTGWEPMNVDADRVRKTEAAIMARGRTSFHTGMVHEETGRVVAWTTISAEDDSDWHGWQQITIVDPDHRGHRLGALVKVENLRWYREQNPKVTAIDTFNAAENGYMISINEQMGFRPQYAFQNWRKDF</sequence>
<evidence type="ECO:0000259" key="3">
    <source>
        <dbReference type="PROSITE" id="PS51186"/>
    </source>
</evidence>
<dbReference type="InterPro" id="IPR000182">
    <property type="entry name" value="GNAT_dom"/>
</dbReference>
<dbReference type="EC" id="2.3.1.-" evidence="4"/>
<dbReference type="RefSeq" id="WP_253758554.1">
    <property type="nucleotide sequence ID" value="NZ_JAMZDZ010000001.1"/>
</dbReference>
<evidence type="ECO:0000313" key="4">
    <source>
        <dbReference type="EMBL" id="MFC4136532.1"/>
    </source>
</evidence>
<dbReference type="PANTHER" id="PTHR43877:SF8">
    <property type="entry name" value="N-ACETYLGLUTAMATE SYNTHASE-RELATED"/>
    <property type="match status" value="1"/>
</dbReference>
<dbReference type="Gene3D" id="3.40.630.30">
    <property type="match status" value="1"/>
</dbReference>
<name>A0ABV8LZJ3_9ACTN</name>